<comment type="caution">
    <text evidence="8">The sequence shown here is derived from an EMBL/GenBank/DDBJ whole genome shotgun (WGS) entry which is preliminary data.</text>
</comment>
<proteinExistence type="inferred from homology"/>
<dbReference type="SUPFAM" id="SSF117018">
    <property type="entry name" value="ATP-dependent DNA ligase DNA-binding domain"/>
    <property type="match status" value="1"/>
</dbReference>
<reference evidence="8 9" key="1">
    <citation type="submission" date="2024-07" db="EMBL/GenBank/DDBJ databases">
        <authorList>
            <person name="Akdeniz Z."/>
        </authorList>
    </citation>
    <scope>NUCLEOTIDE SEQUENCE [LARGE SCALE GENOMIC DNA]</scope>
</reference>
<evidence type="ECO:0000256" key="1">
    <source>
        <dbReference type="ARBA" id="ARBA00007572"/>
    </source>
</evidence>
<gene>
    <name evidence="8" type="ORF">HINF_LOCUS13704</name>
</gene>
<dbReference type="InterPro" id="IPR050191">
    <property type="entry name" value="ATP-dep_DNA_ligase"/>
</dbReference>
<comment type="similarity">
    <text evidence="1">Belongs to the ATP-dependent DNA ligase family.</text>
</comment>
<keyword evidence="3" id="KW-0227">DNA damage</keyword>
<keyword evidence="4" id="KW-0233">DNA recombination</keyword>
<evidence type="ECO:0000313" key="9">
    <source>
        <dbReference type="Proteomes" id="UP001642409"/>
    </source>
</evidence>
<dbReference type="InterPro" id="IPR012308">
    <property type="entry name" value="DNA_ligase_ATP-dep_N"/>
</dbReference>
<evidence type="ECO:0000259" key="7">
    <source>
        <dbReference type="Pfam" id="PF04675"/>
    </source>
</evidence>
<evidence type="ECO:0000256" key="5">
    <source>
        <dbReference type="ARBA" id="ARBA00023204"/>
    </source>
</evidence>
<name>A0ABP1HMM5_9EUKA</name>
<dbReference type="EMBL" id="CAXDID020000032">
    <property type="protein sequence ID" value="CAL5994764.1"/>
    <property type="molecule type" value="Genomic_DNA"/>
</dbReference>
<evidence type="ECO:0000256" key="4">
    <source>
        <dbReference type="ARBA" id="ARBA00023172"/>
    </source>
</evidence>
<organism evidence="8 9">
    <name type="scientific">Hexamita inflata</name>
    <dbReference type="NCBI Taxonomy" id="28002"/>
    <lineage>
        <taxon>Eukaryota</taxon>
        <taxon>Metamonada</taxon>
        <taxon>Diplomonadida</taxon>
        <taxon>Hexamitidae</taxon>
        <taxon>Hexamitinae</taxon>
        <taxon>Hexamita</taxon>
    </lineage>
</organism>
<dbReference type="InterPro" id="IPR036599">
    <property type="entry name" value="DNA_ligase_N_sf"/>
</dbReference>
<evidence type="ECO:0000256" key="3">
    <source>
        <dbReference type="ARBA" id="ARBA00022763"/>
    </source>
</evidence>
<dbReference type="Proteomes" id="UP001642409">
    <property type="component" value="Unassembled WGS sequence"/>
</dbReference>
<protein>
    <submittedName>
        <fullName evidence="8">DNA_ligase</fullName>
    </submittedName>
</protein>
<sequence length="465" mass="53497">MNSQYISCSFNEICEYWQKIEDTTKRLEKLEYLSKLMIRMNVEFPEDIEPLLLLISNQIREPWLGQSVMNIGEQQVKKAIQNNFQVEPSRMKQDLQTTGDIGQLAQNYKSKQPKMFVQTKQLTVQYILQQFQAIADTQGQNSTQDKIDIMRRLMQDGSDLECRYLARLLLGKNRLGFQRKTILFALSEYVCFLKMVASGKIEAFKAGDKIVDYVNAAWAVISRQQVSNRIIFIWSADEDEEDEEDLMEDTQIQLEDTSSIKSILDQLKNSIQQQNKKQQMKEYSLITMCSLLTPGCHLLPFSPITRTPQINCLKFLLFQLVQCSPRPYPLTLSSVRASLLCLRVSSSTTGLGSKSTTPNPSSRFSAGTTRTSRTSSRGLQTRRIWGLQTRLTTQLTANWFRLEWTGWRNSGISVRITNSFCSRSIYQIWEGQIQWNWTFKQGGAYSENNLLKTINSNSPPPLTQK</sequence>
<evidence type="ECO:0000256" key="2">
    <source>
        <dbReference type="ARBA" id="ARBA00022598"/>
    </source>
</evidence>
<evidence type="ECO:0000256" key="6">
    <source>
        <dbReference type="SAM" id="MobiDB-lite"/>
    </source>
</evidence>
<feature type="domain" description="DNA ligase ATP-dependent N-terminal" evidence="7">
    <location>
        <begin position="9"/>
        <end position="186"/>
    </location>
</feature>
<dbReference type="PANTHER" id="PTHR45674">
    <property type="entry name" value="DNA LIGASE 1/3 FAMILY MEMBER"/>
    <property type="match status" value="1"/>
</dbReference>
<accession>A0ABP1HMM5</accession>
<evidence type="ECO:0000313" key="8">
    <source>
        <dbReference type="EMBL" id="CAL5994764.1"/>
    </source>
</evidence>
<dbReference type="Gene3D" id="1.10.3260.10">
    <property type="entry name" value="DNA ligase, ATP-dependent, N-terminal domain"/>
    <property type="match status" value="1"/>
</dbReference>
<dbReference type="PANTHER" id="PTHR45674:SF4">
    <property type="entry name" value="DNA LIGASE 1"/>
    <property type="match status" value="1"/>
</dbReference>
<feature type="region of interest" description="Disordered" evidence="6">
    <location>
        <begin position="347"/>
        <end position="378"/>
    </location>
</feature>
<keyword evidence="5" id="KW-0234">DNA repair</keyword>
<keyword evidence="9" id="KW-1185">Reference proteome</keyword>
<dbReference type="Pfam" id="PF04675">
    <property type="entry name" value="DNA_ligase_A_N"/>
    <property type="match status" value="1"/>
</dbReference>
<keyword evidence="2" id="KW-0436">Ligase</keyword>